<accession>A0A1H9KYB6</accession>
<dbReference type="RefSeq" id="WP_170844141.1">
    <property type="nucleotide sequence ID" value="NZ_FMVP01000010.1"/>
</dbReference>
<evidence type="ECO:0000313" key="1">
    <source>
        <dbReference type="EMBL" id="SER04194.1"/>
    </source>
</evidence>
<sequence>MNFQHVNFKNKPISILATEMDLLTFADNHPEDLEEDYGLSIDVILQIIHGLIPDITL</sequence>
<organism evidence="1 2">
    <name type="scientific">Lysinibacillus fusiformis</name>
    <dbReference type="NCBI Taxonomy" id="28031"/>
    <lineage>
        <taxon>Bacteria</taxon>
        <taxon>Bacillati</taxon>
        <taxon>Bacillota</taxon>
        <taxon>Bacilli</taxon>
        <taxon>Bacillales</taxon>
        <taxon>Bacillaceae</taxon>
        <taxon>Lysinibacillus</taxon>
    </lineage>
</organism>
<dbReference type="Proteomes" id="UP000199410">
    <property type="component" value="Unassembled WGS sequence"/>
</dbReference>
<dbReference type="EMBL" id="FOEL01000010">
    <property type="protein sequence ID" value="SER04194.1"/>
    <property type="molecule type" value="Genomic_DNA"/>
</dbReference>
<evidence type="ECO:0000313" key="2">
    <source>
        <dbReference type="Proteomes" id="UP000199410"/>
    </source>
</evidence>
<protein>
    <submittedName>
        <fullName evidence="1">Uncharacterized protein</fullName>
    </submittedName>
</protein>
<comment type="caution">
    <text evidence="1">The sequence shown here is derived from an EMBL/GenBank/DDBJ whole genome shotgun (WGS) entry which is preliminary data.</text>
</comment>
<dbReference type="AlphaFoldDB" id="A0A1H9KYB6"/>
<gene>
    <name evidence="1" type="ORF">SAMN02787113_02881</name>
</gene>
<reference evidence="1 2" key="1">
    <citation type="submission" date="2016-10" db="EMBL/GenBank/DDBJ databases">
        <authorList>
            <person name="Varghese N."/>
            <person name="Submissions S."/>
        </authorList>
    </citation>
    <scope>NUCLEOTIDE SEQUENCE [LARGE SCALE GENOMIC DNA]</scope>
    <source>
        <strain evidence="1 2">TC-13</strain>
    </source>
</reference>
<proteinExistence type="predicted"/>
<name>A0A1H9KYB6_9BACI</name>